<comment type="caution">
    <text evidence="2">The sequence shown here is derived from an EMBL/GenBank/DDBJ whole genome shotgun (WGS) entry which is preliminary data.</text>
</comment>
<evidence type="ECO:0008006" key="4">
    <source>
        <dbReference type="Google" id="ProtNLM"/>
    </source>
</evidence>
<keyword evidence="1" id="KW-0472">Membrane</keyword>
<proteinExistence type="predicted"/>
<dbReference type="RefSeq" id="WP_131444340.1">
    <property type="nucleotide sequence ID" value="NZ_SJZB01000001.1"/>
</dbReference>
<dbReference type="AlphaFoldDB" id="A0A4V2NX99"/>
<evidence type="ECO:0000256" key="1">
    <source>
        <dbReference type="SAM" id="Phobius"/>
    </source>
</evidence>
<accession>A0A4V2NX99</accession>
<sequence>MSIRLRDRFGYGFARYVAAILMTCGVALMFGCSEKVLELRWEWPAGRQPSQTLEVRVDKVKADGGGLFGIRNSPSMADGFPNPMILEGELLGVPSGQPSVRVHLRYPAHDLPAVAVGDRLGLAVLDGNVCIGASKLAGR</sequence>
<dbReference type="EMBL" id="SJZB01000001">
    <property type="protein sequence ID" value="TCJ20402.1"/>
    <property type="molecule type" value="Genomic_DNA"/>
</dbReference>
<dbReference type="OrthoDB" id="7061890at2"/>
<keyword evidence="3" id="KW-1185">Reference proteome</keyword>
<evidence type="ECO:0000313" key="3">
    <source>
        <dbReference type="Proteomes" id="UP000295443"/>
    </source>
</evidence>
<reference evidence="2 3" key="1">
    <citation type="submission" date="2019-03" db="EMBL/GenBank/DDBJ databases">
        <title>Genome sequence of Thiobacillaceae bacterium LSR1, a sulfur-oxidizing bacterium isolated from freshwater sediment.</title>
        <authorList>
            <person name="Li S."/>
        </authorList>
    </citation>
    <scope>NUCLEOTIDE SEQUENCE [LARGE SCALE GENOMIC DNA]</scope>
    <source>
        <strain evidence="2 3">LSR1</strain>
    </source>
</reference>
<protein>
    <recommendedName>
        <fullName evidence="4">Lipoprotein</fullName>
    </recommendedName>
</protein>
<dbReference type="Proteomes" id="UP000295443">
    <property type="component" value="Unassembled WGS sequence"/>
</dbReference>
<feature type="transmembrane region" description="Helical" evidence="1">
    <location>
        <begin position="12"/>
        <end position="30"/>
    </location>
</feature>
<keyword evidence="1" id="KW-0812">Transmembrane</keyword>
<organism evidence="2 3">
    <name type="scientific">Parasulfuritortus cantonensis</name>
    <dbReference type="NCBI Taxonomy" id="2528202"/>
    <lineage>
        <taxon>Bacteria</taxon>
        <taxon>Pseudomonadati</taxon>
        <taxon>Pseudomonadota</taxon>
        <taxon>Betaproteobacteria</taxon>
        <taxon>Nitrosomonadales</taxon>
        <taxon>Thiobacillaceae</taxon>
        <taxon>Parasulfuritortus</taxon>
    </lineage>
</organism>
<gene>
    <name evidence="2" type="ORF">EZJ19_00465</name>
</gene>
<dbReference type="PROSITE" id="PS51257">
    <property type="entry name" value="PROKAR_LIPOPROTEIN"/>
    <property type="match status" value="1"/>
</dbReference>
<name>A0A4V2NX99_9PROT</name>
<evidence type="ECO:0000313" key="2">
    <source>
        <dbReference type="EMBL" id="TCJ20402.1"/>
    </source>
</evidence>
<keyword evidence="1" id="KW-1133">Transmembrane helix</keyword>